<dbReference type="SUPFAM" id="SSF55486">
    <property type="entry name" value="Metalloproteases ('zincins'), catalytic domain"/>
    <property type="match status" value="1"/>
</dbReference>
<dbReference type="GO" id="GO:0016485">
    <property type="term" value="P:protein processing"/>
    <property type="evidence" value="ECO:0007669"/>
    <property type="project" value="TreeGrafter"/>
</dbReference>
<name>A0A0D8X817_DICVI</name>
<comment type="similarity">
    <text evidence="1">Belongs to the peptidase M13 family.</text>
</comment>
<dbReference type="Gene3D" id="1.10.1380.10">
    <property type="entry name" value="Neutral endopeptidase , domain2"/>
    <property type="match status" value="1"/>
</dbReference>
<evidence type="ECO:0000313" key="4">
    <source>
        <dbReference type="Proteomes" id="UP000053766"/>
    </source>
</evidence>
<organism evidence="3 4">
    <name type="scientific">Dictyocaulus viviparus</name>
    <name type="common">Bovine lungworm</name>
    <dbReference type="NCBI Taxonomy" id="29172"/>
    <lineage>
        <taxon>Eukaryota</taxon>
        <taxon>Metazoa</taxon>
        <taxon>Ecdysozoa</taxon>
        <taxon>Nematoda</taxon>
        <taxon>Chromadorea</taxon>
        <taxon>Rhabditida</taxon>
        <taxon>Rhabditina</taxon>
        <taxon>Rhabditomorpha</taxon>
        <taxon>Strongyloidea</taxon>
        <taxon>Metastrongylidae</taxon>
        <taxon>Dictyocaulus</taxon>
    </lineage>
</organism>
<feature type="domain" description="Peptidase M13 N-terminal" evidence="2">
    <location>
        <begin position="43"/>
        <end position="415"/>
    </location>
</feature>
<keyword evidence="4" id="KW-1185">Reference proteome</keyword>
<dbReference type="Proteomes" id="UP000053766">
    <property type="component" value="Unassembled WGS sequence"/>
</dbReference>
<dbReference type="InterPro" id="IPR008753">
    <property type="entry name" value="Peptidase_M13_N"/>
</dbReference>
<dbReference type="GO" id="GO:0004222">
    <property type="term" value="F:metalloendopeptidase activity"/>
    <property type="evidence" value="ECO:0007669"/>
    <property type="project" value="InterPro"/>
</dbReference>
<evidence type="ECO:0000313" key="3">
    <source>
        <dbReference type="EMBL" id="KJH40683.1"/>
    </source>
</evidence>
<evidence type="ECO:0000259" key="2">
    <source>
        <dbReference type="Pfam" id="PF05649"/>
    </source>
</evidence>
<dbReference type="OrthoDB" id="6475849at2759"/>
<dbReference type="InterPro" id="IPR000718">
    <property type="entry name" value="Peptidase_M13"/>
</dbReference>
<dbReference type="PANTHER" id="PTHR11733">
    <property type="entry name" value="ZINC METALLOPROTEASE FAMILY M13 NEPRILYSIN-RELATED"/>
    <property type="match status" value="1"/>
</dbReference>
<protein>
    <submittedName>
        <fullName evidence="3">Peptidase family M13</fullName>
    </submittedName>
</protein>
<sequence length="421" mass="49856">MVLMIGQGLQLVDLIYSEQLSSIRHRTVHYPELVNSIDRSVDPCNDFYSFVCNGWIKANPIPEQLYLYNPTEVLKGEITKRMKDILDTNVRNPSRETELMSIFYEKCIYNSIDSSADGISRMFKKMRKLRTITTITDWLLEMRSEKLFYEITVSPDEYNSTANVIQIVPTASLLTSQIYFNPAYSDEFIATRALLFKMLELLSNQDVQSEFFTDDVIDQTRRVESFLRVDQTFAKILEETEFIEDRITMTLNELQQTLSSIDWVRYITNFMPSRRLRYSVSRQLFRIIQFRTIQRLEELKFNIDDQTMSDYLDWKVIFHYGNFLGEKFQLIFDEFESKVYGVKRKDVTDDCVKLTTNTFSDIAGRSYLEQYFDFDSVFSVKELIENVRGAFLELLDENYWMDEATKKRARQKVRLYVVKDN</sequence>
<dbReference type="GO" id="GO:0005886">
    <property type="term" value="C:plasma membrane"/>
    <property type="evidence" value="ECO:0007669"/>
    <property type="project" value="TreeGrafter"/>
</dbReference>
<evidence type="ECO:0000256" key="1">
    <source>
        <dbReference type="ARBA" id="ARBA00007357"/>
    </source>
</evidence>
<dbReference type="EMBL" id="KN717052">
    <property type="protein sequence ID" value="KJH40683.1"/>
    <property type="molecule type" value="Genomic_DNA"/>
</dbReference>
<reference evidence="3 4" key="1">
    <citation type="submission" date="2013-11" db="EMBL/GenBank/DDBJ databases">
        <title>Draft genome of the bovine lungworm Dictyocaulus viviparus.</title>
        <authorList>
            <person name="Mitreva M."/>
        </authorList>
    </citation>
    <scope>NUCLEOTIDE SEQUENCE [LARGE SCALE GENOMIC DNA]</scope>
    <source>
        <strain evidence="3 4">HannoverDv2000</strain>
    </source>
</reference>
<dbReference type="PROSITE" id="PS51885">
    <property type="entry name" value="NEPRILYSIN"/>
    <property type="match status" value="1"/>
</dbReference>
<dbReference type="AlphaFoldDB" id="A0A0D8X817"/>
<proteinExistence type="inferred from homology"/>
<dbReference type="InterPro" id="IPR042089">
    <property type="entry name" value="Peptidase_M13_dom_2"/>
</dbReference>
<dbReference type="STRING" id="29172.A0A0D8X817"/>
<gene>
    <name evidence="3" type="ORF">DICVIV_13355</name>
</gene>
<accession>A0A0D8X817</accession>
<dbReference type="PANTHER" id="PTHR11733:SF167">
    <property type="entry name" value="FI17812P1-RELATED"/>
    <property type="match status" value="1"/>
</dbReference>
<reference evidence="4" key="2">
    <citation type="journal article" date="2016" name="Sci. Rep.">
        <title>Dictyocaulus viviparus genome, variome and transcriptome elucidate lungworm biology and support future intervention.</title>
        <authorList>
            <person name="McNulty S.N."/>
            <person name="Strube C."/>
            <person name="Rosa B.A."/>
            <person name="Martin J.C."/>
            <person name="Tyagi R."/>
            <person name="Choi Y.J."/>
            <person name="Wang Q."/>
            <person name="Hallsworth Pepin K."/>
            <person name="Zhang X."/>
            <person name="Ozersky P."/>
            <person name="Wilson R.K."/>
            <person name="Sternberg P.W."/>
            <person name="Gasser R.B."/>
            <person name="Mitreva M."/>
        </authorList>
    </citation>
    <scope>NUCLEOTIDE SEQUENCE [LARGE SCALE GENOMIC DNA]</scope>
    <source>
        <strain evidence="4">HannoverDv2000</strain>
    </source>
</reference>
<dbReference type="Pfam" id="PF05649">
    <property type="entry name" value="Peptidase_M13_N"/>
    <property type="match status" value="1"/>
</dbReference>